<dbReference type="STRING" id="174720.A0A0N5BF03"/>
<dbReference type="SUPFAM" id="SSF56672">
    <property type="entry name" value="DNA/RNA polymerases"/>
    <property type="match status" value="1"/>
</dbReference>
<accession>A0A0N5BF03</accession>
<dbReference type="InterPro" id="IPR043502">
    <property type="entry name" value="DNA/RNA_pol_sf"/>
</dbReference>
<evidence type="ECO:0000313" key="1">
    <source>
        <dbReference type="Proteomes" id="UP000046392"/>
    </source>
</evidence>
<dbReference type="AlphaFoldDB" id="A0A0N5BF03"/>
<keyword evidence="1" id="KW-1185">Reference proteome</keyword>
<dbReference type="PANTHER" id="PTHR24559">
    <property type="entry name" value="TRANSPOSON TY3-I GAG-POL POLYPROTEIN"/>
    <property type="match status" value="1"/>
</dbReference>
<dbReference type="InterPro" id="IPR053134">
    <property type="entry name" value="RNA-dir_DNA_polymerase"/>
</dbReference>
<dbReference type="Gene3D" id="3.30.70.270">
    <property type="match status" value="1"/>
</dbReference>
<dbReference type="Proteomes" id="UP000046392">
    <property type="component" value="Unplaced"/>
</dbReference>
<sequence length="345" mass="39635">MSKSYTQIEKFDGTTPFKDFIRSLKCVFTIEDVVDDVKKKAVLMLYLSPEVHKVLDTIGGKDLLATQISYLELSVENVMSEKISVKGVTNDELKVDGIVYVKMKVEDKEFDTPILVVSGRTTIPDDEILLGTNFTSQFVCTYTDNGVYFGKKFYPNLDYKSDIKNEGRKEASMVEMYPGLTVKLEDEEGRIFAKFDKVISKDDLDIGTIDFEIPRKVLNNKPYRRPPRFRYSSLQEALIVAYVKRLLENNIVVMKDTPYVTNFILVQSRHKKDDIRFAVDLRALNEITQPDLYVTKTPNELMNYLGEAELFSSLDIHRAFWSMKIPEENIGYYGVFTPLGTICFL</sequence>
<dbReference type="Gene3D" id="3.10.10.10">
    <property type="entry name" value="HIV Type 1 Reverse Transcriptase, subunit A, domain 1"/>
    <property type="match status" value="1"/>
</dbReference>
<evidence type="ECO:0000313" key="2">
    <source>
        <dbReference type="WBParaSite" id="SPAL_0000457300.1"/>
    </source>
</evidence>
<protein>
    <submittedName>
        <fullName evidence="2">Reverse transcriptase domain-containing protein</fullName>
    </submittedName>
</protein>
<reference evidence="2" key="1">
    <citation type="submission" date="2017-02" db="UniProtKB">
        <authorList>
            <consortium name="WormBaseParasite"/>
        </authorList>
    </citation>
    <scope>IDENTIFICATION</scope>
</reference>
<dbReference type="PANTHER" id="PTHR24559:SF444">
    <property type="entry name" value="REVERSE TRANSCRIPTASE DOMAIN-CONTAINING PROTEIN"/>
    <property type="match status" value="1"/>
</dbReference>
<organism evidence="1 2">
    <name type="scientific">Strongyloides papillosus</name>
    <name type="common">Intestinal threadworm</name>
    <dbReference type="NCBI Taxonomy" id="174720"/>
    <lineage>
        <taxon>Eukaryota</taxon>
        <taxon>Metazoa</taxon>
        <taxon>Ecdysozoa</taxon>
        <taxon>Nematoda</taxon>
        <taxon>Chromadorea</taxon>
        <taxon>Rhabditida</taxon>
        <taxon>Tylenchina</taxon>
        <taxon>Panagrolaimomorpha</taxon>
        <taxon>Strongyloidoidea</taxon>
        <taxon>Strongyloididae</taxon>
        <taxon>Strongyloides</taxon>
    </lineage>
</organism>
<proteinExistence type="predicted"/>
<dbReference type="WBParaSite" id="SPAL_0000457300.1">
    <property type="protein sequence ID" value="SPAL_0000457300.1"/>
    <property type="gene ID" value="SPAL_0000457300"/>
</dbReference>
<name>A0A0N5BF03_STREA</name>
<dbReference type="InterPro" id="IPR043128">
    <property type="entry name" value="Rev_trsase/Diguanyl_cyclase"/>
</dbReference>